<feature type="repeat" description="WD" evidence="3">
    <location>
        <begin position="78"/>
        <end position="120"/>
    </location>
</feature>
<dbReference type="InterPro" id="IPR015048">
    <property type="entry name" value="DUF1899"/>
</dbReference>
<proteinExistence type="inferred from homology"/>
<sequence length="658" mass="74315">MGFRGVRTSKFRHVYGQPARKEQCYDNIKITRNAHDCGFCAVNPKFIAVVTEVAGGGSFLVLPLEKYGRLEHHNAFKVTGHSGAVLDIKWNPFNDNIIASSSDDASVKVWYIPDGGLTANLTECLVELTGHKRRVGFVEWHPTADNILATVGFDYTIVIWHVTKAEVVTVIDCHPDIIYSIAFSRDGSLVATTCKDKKLRIIDPRTGKVLEEGQCHTGTKASKVVFLGDTGRLLTTGFARYSDRQFAIWDVRNLEKPLACEVIDSSSGVLFPYYDHDTRMLYLAGKGDGNIRYFEIVDHPPWSHYLNQFLSGSPQRGVGWMPKRGCDVYRCEIARFYKLHTIKGLCEPISMIVPRKSDQFQDDIFPDTIAPTPAVTATEWIGGINRPPVLISLKTGVVVKTHKPVTYQGMDLASKMTDRNNDMKFAFLSQETVPDYRTMDGDSSSVERYGDRDESEESEEHDDDDEDEDDDEDDDVGLRHGNCDDHDDNMGYDDCDSGVNTDMSLVTVPPRSPSPSQHEPLRRTASTKIIHLINLLQQEASKYDLTREKETKEKWEKTWMNQAVQQRKVAAIVSQLQNTGSTPNLTSQPASGKLEQNNMENIKNLQNNQELITFDDFRSGYIKKSLEVERLQLMMALKDKRIKELEAHIEVLARYKSQ</sequence>
<dbReference type="InterPro" id="IPR015943">
    <property type="entry name" value="WD40/YVTN_repeat-like_dom_sf"/>
</dbReference>
<dbReference type="Pfam" id="PF08953">
    <property type="entry name" value="DUF1899"/>
    <property type="match status" value="1"/>
</dbReference>
<evidence type="ECO:0000256" key="5">
    <source>
        <dbReference type="SAM" id="MobiDB-lite"/>
    </source>
</evidence>
<accession>A0ABP1RKX0</accession>
<dbReference type="InterPro" id="IPR015505">
    <property type="entry name" value="Coronin"/>
</dbReference>
<dbReference type="Gene3D" id="2.130.10.10">
    <property type="entry name" value="YVTN repeat-like/Quinoprotein amine dehydrogenase"/>
    <property type="match status" value="1"/>
</dbReference>
<dbReference type="Pfam" id="PF16300">
    <property type="entry name" value="WD40_4"/>
    <property type="match status" value="1"/>
</dbReference>
<evidence type="ECO:0000256" key="1">
    <source>
        <dbReference type="ARBA" id="ARBA00022574"/>
    </source>
</evidence>
<keyword evidence="2 4" id="KW-0677">Repeat</keyword>
<dbReference type="SMART" id="SM01167">
    <property type="entry name" value="DUF1900"/>
    <property type="match status" value="1"/>
</dbReference>
<dbReference type="SMART" id="SM01166">
    <property type="entry name" value="DUF1899"/>
    <property type="match status" value="1"/>
</dbReference>
<gene>
    <name evidence="7" type="ORF">ODALV1_LOCUS23410</name>
</gene>
<reference evidence="7 8" key="1">
    <citation type="submission" date="2024-08" db="EMBL/GenBank/DDBJ databases">
        <authorList>
            <person name="Cucini C."/>
            <person name="Frati F."/>
        </authorList>
    </citation>
    <scope>NUCLEOTIDE SEQUENCE [LARGE SCALE GENOMIC DNA]</scope>
</reference>
<evidence type="ECO:0000313" key="8">
    <source>
        <dbReference type="Proteomes" id="UP001642540"/>
    </source>
</evidence>
<keyword evidence="8" id="KW-1185">Reference proteome</keyword>
<protein>
    <recommendedName>
        <fullName evidence="4">Coronin</fullName>
    </recommendedName>
</protein>
<feature type="compositionally biased region" description="Acidic residues" evidence="5">
    <location>
        <begin position="485"/>
        <end position="496"/>
    </location>
</feature>
<evidence type="ECO:0000313" key="7">
    <source>
        <dbReference type="EMBL" id="CAL8129713.1"/>
    </source>
</evidence>
<dbReference type="Pfam" id="PF00400">
    <property type="entry name" value="WD40"/>
    <property type="match status" value="3"/>
</dbReference>
<dbReference type="PANTHER" id="PTHR10856:SF44">
    <property type="entry name" value="CORONIN"/>
    <property type="match status" value="1"/>
</dbReference>
<evidence type="ECO:0000256" key="3">
    <source>
        <dbReference type="PROSITE-ProRule" id="PRU00221"/>
    </source>
</evidence>
<dbReference type="InterPro" id="IPR001680">
    <property type="entry name" value="WD40_rpt"/>
</dbReference>
<dbReference type="SMART" id="SM00320">
    <property type="entry name" value="WD40"/>
    <property type="match status" value="4"/>
</dbReference>
<dbReference type="InterPro" id="IPR036322">
    <property type="entry name" value="WD40_repeat_dom_sf"/>
</dbReference>
<name>A0ABP1RKX0_9HEXA</name>
<feature type="repeat" description="WD" evidence="3">
    <location>
        <begin position="128"/>
        <end position="170"/>
    </location>
</feature>
<feature type="repeat" description="WD" evidence="3">
    <location>
        <begin position="171"/>
        <end position="212"/>
    </location>
</feature>
<dbReference type="SUPFAM" id="SSF50978">
    <property type="entry name" value="WD40 repeat-like"/>
    <property type="match status" value="1"/>
</dbReference>
<evidence type="ECO:0000256" key="4">
    <source>
        <dbReference type="RuleBase" id="RU280818"/>
    </source>
</evidence>
<keyword evidence="1 3" id="KW-0853">WD repeat</keyword>
<evidence type="ECO:0000256" key="2">
    <source>
        <dbReference type="ARBA" id="ARBA00022737"/>
    </source>
</evidence>
<dbReference type="PANTHER" id="PTHR10856">
    <property type="entry name" value="CORONIN"/>
    <property type="match status" value="1"/>
</dbReference>
<dbReference type="EMBL" id="CAXLJM020000078">
    <property type="protein sequence ID" value="CAL8129713.1"/>
    <property type="molecule type" value="Genomic_DNA"/>
</dbReference>
<feature type="region of interest" description="Disordered" evidence="5">
    <location>
        <begin position="435"/>
        <end position="503"/>
    </location>
</feature>
<feature type="domain" description="DUF1899" evidence="6">
    <location>
        <begin position="4"/>
        <end position="68"/>
    </location>
</feature>
<dbReference type="Proteomes" id="UP001642540">
    <property type="component" value="Unassembled WGS sequence"/>
</dbReference>
<dbReference type="PROSITE" id="PS50294">
    <property type="entry name" value="WD_REPEATS_REGION"/>
    <property type="match status" value="2"/>
</dbReference>
<comment type="caution">
    <text evidence="7">The sequence shown here is derived from an EMBL/GenBank/DDBJ whole genome shotgun (WGS) entry which is preliminary data.</text>
</comment>
<comment type="similarity">
    <text evidence="4">Belongs to the WD repeat coronin family.</text>
</comment>
<dbReference type="PROSITE" id="PS50082">
    <property type="entry name" value="WD_REPEATS_2"/>
    <property type="match status" value="3"/>
</dbReference>
<evidence type="ECO:0000259" key="6">
    <source>
        <dbReference type="SMART" id="SM01166"/>
    </source>
</evidence>
<organism evidence="7 8">
    <name type="scientific">Orchesella dallaii</name>
    <dbReference type="NCBI Taxonomy" id="48710"/>
    <lineage>
        <taxon>Eukaryota</taxon>
        <taxon>Metazoa</taxon>
        <taxon>Ecdysozoa</taxon>
        <taxon>Arthropoda</taxon>
        <taxon>Hexapoda</taxon>
        <taxon>Collembola</taxon>
        <taxon>Entomobryomorpha</taxon>
        <taxon>Entomobryoidea</taxon>
        <taxon>Orchesellidae</taxon>
        <taxon>Orchesellinae</taxon>
        <taxon>Orchesella</taxon>
    </lineage>
</organism>
<feature type="compositionally biased region" description="Acidic residues" evidence="5">
    <location>
        <begin position="453"/>
        <end position="475"/>
    </location>
</feature>